<comment type="caution">
    <text evidence="8">The sequence shown here is derived from an EMBL/GenBank/DDBJ whole genome shotgun (WGS) entry which is preliminary data.</text>
</comment>
<organism evidence="8 9">
    <name type="scientific">Wickerhamiella sorbophila</name>
    <dbReference type="NCBI Taxonomy" id="45607"/>
    <lineage>
        <taxon>Eukaryota</taxon>
        <taxon>Fungi</taxon>
        <taxon>Dikarya</taxon>
        <taxon>Ascomycota</taxon>
        <taxon>Saccharomycotina</taxon>
        <taxon>Dipodascomycetes</taxon>
        <taxon>Dipodascales</taxon>
        <taxon>Trichomonascaceae</taxon>
        <taxon>Wickerhamiella</taxon>
    </lineage>
</organism>
<dbReference type="InterPro" id="IPR051089">
    <property type="entry name" value="prtT"/>
</dbReference>
<keyword evidence="2" id="KW-0805">Transcription regulation</keyword>
<dbReference type="CDD" id="cd00067">
    <property type="entry name" value="GAL4"/>
    <property type="match status" value="1"/>
</dbReference>
<feature type="compositionally biased region" description="Polar residues" evidence="6">
    <location>
        <begin position="151"/>
        <end position="165"/>
    </location>
</feature>
<dbReference type="GO" id="GO:0000981">
    <property type="term" value="F:DNA-binding transcription factor activity, RNA polymerase II-specific"/>
    <property type="evidence" value="ECO:0007669"/>
    <property type="project" value="InterPro"/>
</dbReference>
<proteinExistence type="predicted"/>
<dbReference type="SMART" id="SM00066">
    <property type="entry name" value="GAL4"/>
    <property type="match status" value="1"/>
</dbReference>
<dbReference type="GO" id="GO:0008270">
    <property type="term" value="F:zinc ion binding"/>
    <property type="evidence" value="ECO:0007669"/>
    <property type="project" value="InterPro"/>
</dbReference>
<evidence type="ECO:0000256" key="5">
    <source>
        <dbReference type="ARBA" id="ARBA00023242"/>
    </source>
</evidence>
<protein>
    <submittedName>
        <fullName evidence="8">Transcriptional regulator WAR1</fullName>
    </submittedName>
</protein>
<dbReference type="Gene3D" id="4.10.240.10">
    <property type="entry name" value="Zn(2)-C6 fungal-type DNA-binding domain"/>
    <property type="match status" value="1"/>
</dbReference>
<evidence type="ECO:0000256" key="6">
    <source>
        <dbReference type="SAM" id="MobiDB-lite"/>
    </source>
</evidence>
<dbReference type="PANTHER" id="PTHR31845">
    <property type="entry name" value="FINGER DOMAIN PROTEIN, PUTATIVE-RELATED"/>
    <property type="match status" value="1"/>
</dbReference>
<dbReference type="STRING" id="45607.A0A2T0FJZ1"/>
<dbReference type="GeneID" id="36516682"/>
<evidence type="ECO:0000313" key="8">
    <source>
        <dbReference type="EMBL" id="PRT55314.1"/>
    </source>
</evidence>
<keyword evidence="3" id="KW-0238">DNA-binding</keyword>
<comment type="subcellular location">
    <subcellularLocation>
        <location evidence="1">Nucleus</location>
    </subcellularLocation>
</comment>
<reference evidence="8 9" key="1">
    <citation type="submission" date="2017-04" db="EMBL/GenBank/DDBJ databases">
        <title>Genome sequencing of [Candida] sorbophila.</title>
        <authorList>
            <person name="Ahn J.O."/>
        </authorList>
    </citation>
    <scope>NUCLEOTIDE SEQUENCE [LARGE SCALE GENOMIC DNA]</scope>
    <source>
        <strain evidence="8 9">DS02</strain>
    </source>
</reference>
<keyword evidence="4" id="KW-0804">Transcription</keyword>
<gene>
    <name evidence="8" type="ORF">B9G98_02934</name>
</gene>
<dbReference type="PROSITE" id="PS50048">
    <property type="entry name" value="ZN2_CY6_FUNGAL_2"/>
    <property type="match status" value="1"/>
</dbReference>
<evidence type="ECO:0000256" key="2">
    <source>
        <dbReference type="ARBA" id="ARBA00023015"/>
    </source>
</evidence>
<keyword evidence="9" id="KW-1185">Reference proteome</keyword>
<evidence type="ECO:0000259" key="7">
    <source>
        <dbReference type="PROSITE" id="PS50048"/>
    </source>
</evidence>
<dbReference type="PANTHER" id="PTHR31845:SF10">
    <property type="entry name" value="ZN(II)2CYS6 TRANSCRIPTION FACTOR (EUROFUNG)"/>
    <property type="match status" value="1"/>
</dbReference>
<dbReference type="InterPro" id="IPR036864">
    <property type="entry name" value="Zn2-C6_fun-type_DNA-bd_sf"/>
</dbReference>
<dbReference type="RefSeq" id="XP_024665259.1">
    <property type="nucleotide sequence ID" value="XM_024809491.1"/>
</dbReference>
<dbReference type="PROSITE" id="PS00463">
    <property type="entry name" value="ZN2_CY6_FUNGAL_1"/>
    <property type="match status" value="1"/>
</dbReference>
<feature type="region of interest" description="Disordered" evidence="6">
    <location>
        <begin position="146"/>
        <end position="190"/>
    </location>
</feature>
<dbReference type="Proteomes" id="UP000238350">
    <property type="component" value="Unassembled WGS sequence"/>
</dbReference>
<dbReference type="InterPro" id="IPR001138">
    <property type="entry name" value="Zn2Cys6_DnaBD"/>
</dbReference>
<dbReference type="SUPFAM" id="SSF57701">
    <property type="entry name" value="Zn2/Cys6 DNA-binding domain"/>
    <property type="match status" value="1"/>
</dbReference>
<evidence type="ECO:0000313" key="9">
    <source>
        <dbReference type="Proteomes" id="UP000238350"/>
    </source>
</evidence>
<dbReference type="GO" id="GO:0005634">
    <property type="term" value="C:nucleus"/>
    <property type="evidence" value="ECO:0007669"/>
    <property type="project" value="UniProtKB-SubCell"/>
</dbReference>
<dbReference type="GO" id="GO:0000976">
    <property type="term" value="F:transcription cis-regulatory region binding"/>
    <property type="evidence" value="ECO:0007669"/>
    <property type="project" value="TreeGrafter"/>
</dbReference>
<name>A0A2T0FJZ1_9ASCO</name>
<dbReference type="Pfam" id="PF00172">
    <property type="entry name" value="Zn_clus"/>
    <property type="match status" value="1"/>
</dbReference>
<feature type="region of interest" description="Disordered" evidence="6">
    <location>
        <begin position="58"/>
        <end position="79"/>
    </location>
</feature>
<sequence>MRSDSAADSHGEKRLPACTNCRRHKVKCVHSDPDDLTSPCLRCLKGNKDCVFDLGGRRRNKTQTPPTASSLHRVDSDASVHKDQYKYKHSTNNSFSNGIPQHGRQVYSNYQSVGAPLDFSIGSYDNSEDITGHSFANMSDSSIDSPMFKSKLNQNNNSTYSSPSEEASPEGQRGMNSFKKGTVPTSVSGLPRLEATNATGNVDGLQQTLSSQAASALPSIPPHQQLLPHQSLFVDAIPMDQFRTYKMSNPVNVMAIRDQMLAAWQKLTDRDTKRVNSYDSMDPEIFKGPPNRTIMDIGIISLAEAQQRLDCYRNFIYPFVPIISIGDASVNELVSERPLIFNTIMDITSRYIKDSASVATSMKIHNVAFVGLIKEVLIYSNKTLEGFLALLLQIYFYNEPEFYHRSRIYSLTAAATSLAFDLGLGVAPLAQAPGNHELPRYEQIVTPHILVDSTNEVCYKAWVASYSATFNALTGLRRPNADLWNNYTRDAISFLLRSNDPQSITIAKHAEYVHLHYEITERLFRKNNDSDVDTQSSPAILYLISQFDQEIERLKRLKMRPAQPTDMFMYLSTRAFLHQGVLYCNYSKQFGRTPFTNFSLAVFTPELSPEAARSFKICYEAAVGAVRALMELPRDKFLFLPTPLLFQLVFNAGLILKCRALVMVNKVYMDALGAPTDFIDDVSETAAALDTVCDAYPFSNMSLCLSFVIKLLMCHNDAVIHHMVTKYAYSPEIVVPLKEGSPTEESGTLPDISTNFVPDEELPPVPPGAIKAGESAHQFLIAPDEDIVAQNRRASAISLEGESLLRNTQIFPADLEFDGDHPFWQAGEEFWKGVFPSDGGLGIDL</sequence>
<evidence type="ECO:0000256" key="4">
    <source>
        <dbReference type="ARBA" id="ARBA00023163"/>
    </source>
</evidence>
<dbReference type="CDD" id="cd12148">
    <property type="entry name" value="fungal_TF_MHR"/>
    <property type="match status" value="1"/>
</dbReference>
<feature type="domain" description="Zn(2)-C6 fungal-type" evidence="7">
    <location>
        <begin position="17"/>
        <end position="52"/>
    </location>
</feature>
<accession>A0A2T0FJZ1</accession>
<dbReference type="AlphaFoldDB" id="A0A2T0FJZ1"/>
<dbReference type="OrthoDB" id="4454541at2759"/>
<evidence type="ECO:0000256" key="1">
    <source>
        <dbReference type="ARBA" id="ARBA00004123"/>
    </source>
</evidence>
<dbReference type="EMBL" id="NDIQ01000021">
    <property type="protein sequence ID" value="PRT55314.1"/>
    <property type="molecule type" value="Genomic_DNA"/>
</dbReference>
<evidence type="ECO:0000256" key="3">
    <source>
        <dbReference type="ARBA" id="ARBA00023125"/>
    </source>
</evidence>
<keyword evidence="5" id="KW-0539">Nucleus</keyword>